<proteinExistence type="predicted"/>
<dbReference type="Proteomes" id="UP000760860">
    <property type="component" value="Unassembled WGS sequence"/>
</dbReference>
<dbReference type="EMBL" id="RCMV01001987">
    <property type="protein sequence ID" value="KAG3205199.1"/>
    <property type="molecule type" value="Genomic_DNA"/>
</dbReference>
<feature type="compositionally biased region" description="Polar residues" evidence="1">
    <location>
        <begin position="88"/>
        <end position="101"/>
    </location>
</feature>
<feature type="compositionally biased region" description="Polar residues" evidence="1">
    <location>
        <begin position="48"/>
        <end position="59"/>
    </location>
</feature>
<dbReference type="AlphaFoldDB" id="A0A8T1H3R8"/>
<comment type="caution">
    <text evidence="2">The sequence shown here is derived from an EMBL/GenBank/DDBJ whole genome shotgun (WGS) entry which is preliminary data.</text>
</comment>
<evidence type="ECO:0000313" key="2">
    <source>
        <dbReference type="EMBL" id="KAG3205199.1"/>
    </source>
</evidence>
<organism evidence="2 3">
    <name type="scientific">Phytophthora cactorum</name>
    <dbReference type="NCBI Taxonomy" id="29920"/>
    <lineage>
        <taxon>Eukaryota</taxon>
        <taxon>Sar</taxon>
        <taxon>Stramenopiles</taxon>
        <taxon>Oomycota</taxon>
        <taxon>Peronosporomycetes</taxon>
        <taxon>Peronosporales</taxon>
        <taxon>Peronosporaceae</taxon>
        <taxon>Phytophthora</taxon>
    </lineage>
</organism>
<gene>
    <name evidence="2" type="ORF">PC129_g22209</name>
</gene>
<feature type="non-terminal residue" evidence="2">
    <location>
        <position position="1"/>
    </location>
</feature>
<reference evidence="2" key="1">
    <citation type="submission" date="2018-05" db="EMBL/GenBank/DDBJ databases">
        <title>Effector identification in a new, highly contiguous assembly of the strawberry crown rot pathogen Phytophthora cactorum.</title>
        <authorList>
            <person name="Armitage A.D."/>
            <person name="Nellist C.F."/>
            <person name="Bates H."/>
            <person name="Vickerstaff R.J."/>
            <person name="Harrison R.J."/>
        </authorList>
    </citation>
    <scope>NUCLEOTIDE SEQUENCE</scope>
    <source>
        <strain evidence="2">P421</strain>
    </source>
</reference>
<feature type="region of interest" description="Disordered" evidence="1">
    <location>
        <begin position="44"/>
        <end position="101"/>
    </location>
</feature>
<name>A0A8T1H3R8_9STRA</name>
<sequence>SVGCVDAPEDAVRWIAEGWAHLSEAPALQHGDVGRRQCLASLKRGPQHQCQAQQPSESEASAGERGDEPDEAEVPVRRATLPEEESDASGSTAVRVVTQAS</sequence>
<evidence type="ECO:0000313" key="3">
    <source>
        <dbReference type="Proteomes" id="UP000760860"/>
    </source>
</evidence>
<evidence type="ECO:0000256" key="1">
    <source>
        <dbReference type="SAM" id="MobiDB-lite"/>
    </source>
</evidence>
<protein>
    <submittedName>
        <fullName evidence="2">Uncharacterized protein</fullName>
    </submittedName>
</protein>
<accession>A0A8T1H3R8</accession>